<gene>
    <name evidence="1" type="ORF">AGLY_005961</name>
</gene>
<reference evidence="1 2" key="1">
    <citation type="submission" date="2019-08" db="EMBL/GenBank/DDBJ databases">
        <title>The genome of the soybean aphid Biotype 1, its phylome, world population structure and adaptation to the North American continent.</title>
        <authorList>
            <person name="Giordano R."/>
            <person name="Donthu R.K."/>
            <person name="Hernandez A.G."/>
            <person name="Wright C.L."/>
            <person name="Zimin A.V."/>
        </authorList>
    </citation>
    <scope>NUCLEOTIDE SEQUENCE [LARGE SCALE GENOMIC DNA]</scope>
    <source>
        <tissue evidence="1">Whole aphids</tissue>
    </source>
</reference>
<proteinExistence type="predicted"/>
<name>A0A6G0TTN6_APHGL</name>
<dbReference type="EMBL" id="VYZN01000017">
    <property type="protein sequence ID" value="KAE9537989.1"/>
    <property type="molecule type" value="Genomic_DNA"/>
</dbReference>
<dbReference type="Proteomes" id="UP000475862">
    <property type="component" value="Unassembled WGS sequence"/>
</dbReference>
<dbReference type="AlphaFoldDB" id="A0A6G0TTN6"/>
<organism evidence="1 2">
    <name type="scientific">Aphis glycines</name>
    <name type="common">Soybean aphid</name>
    <dbReference type="NCBI Taxonomy" id="307491"/>
    <lineage>
        <taxon>Eukaryota</taxon>
        <taxon>Metazoa</taxon>
        <taxon>Ecdysozoa</taxon>
        <taxon>Arthropoda</taxon>
        <taxon>Hexapoda</taxon>
        <taxon>Insecta</taxon>
        <taxon>Pterygota</taxon>
        <taxon>Neoptera</taxon>
        <taxon>Paraneoptera</taxon>
        <taxon>Hemiptera</taxon>
        <taxon>Sternorrhyncha</taxon>
        <taxon>Aphidomorpha</taxon>
        <taxon>Aphidoidea</taxon>
        <taxon>Aphididae</taxon>
        <taxon>Aphidini</taxon>
        <taxon>Aphis</taxon>
        <taxon>Aphis</taxon>
    </lineage>
</organism>
<sequence>MVFQKKKSKSIFTSCRYIGREFEKNKYRPIWLEELTRHESHHCQHYEVICQPNNTAGSPRSTVTLRLLQIQSKAKNQLETATAKNLLERIIFNPRNFPKCMKMIFPEQSLTALFINGIFRIDCANVGHWDVSRNVIKHICLSLFEQYLKLDIYIILDILIKAHPGYYYPRKIIPRSGYENLDINKFVAGLYDHGGFAMDIFNSCFIQLFD</sequence>
<evidence type="ECO:0000313" key="2">
    <source>
        <dbReference type="Proteomes" id="UP000475862"/>
    </source>
</evidence>
<keyword evidence="2" id="KW-1185">Reference proteome</keyword>
<comment type="caution">
    <text evidence="1">The sequence shown here is derived from an EMBL/GenBank/DDBJ whole genome shotgun (WGS) entry which is preliminary data.</text>
</comment>
<evidence type="ECO:0000313" key="1">
    <source>
        <dbReference type="EMBL" id="KAE9537989.1"/>
    </source>
</evidence>
<accession>A0A6G0TTN6</accession>
<protein>
    <submittedName>
        <fullName evidence="1">Uncharacterized protein</fullName>
    </submittedName>
</protein>